<protein>
    <submittedName>
        <fullName evidence="2">Uncharacterized protein</fullName>
    </submittedName>
</protein>
<dbReference type="RefSeq" id="WP_217744350.1">
    <property type="nucleotide sequence ID" value="NZ_JAHOEI010000025.1"/>
</dbReference>
<evidence type="ECO:0000313" key="3">
    <source>
        <dbReference type="Proteomes" id="UP001196765"/>
    </source>
</evidence>
<organism evidence="2 3">
    <name type="scientific">Segatella copri</name>
    <dbReference type="NCBI Taxonomy" id="165179"/>
    <lineage>
        <taxon>Bacteria</taxon>
        <taxon>Pseudomonadati</taxon>
        <taxon>Bacteroidota</taxon>
        <taxon>Bacteroidia</taxon>
        <taxon>Bacteroidales</taxon>
        <taxon>Prevotellaceae</taxon>
        <taxon>Segatella</taxon>
    </lineage>
</organism>
<name>A0AAW4N873_9BACT</name>
<sequence>MTETQHVIALNPYRKGNKGKVFSNSLAVYDKVIASPEIRKMIQQIRGELPIPKVNANDAEAVKKAQDRLKSELPFFCPHYGIFKNNVRRQENAQPESFMFQTIIDVDDREYVDKAIEKARELNCSDSIWNGSLLHLCYSARKKLHIGIRLPVGMTIEETQKAYCEALGVPYDESCITPERMIYLTDKDSEIYRSKMWCAVLSEKEILMRRQAYLDRGLTVDGRGKVNSPHQVNSLQFKVNSNDKNNENNRLSGNDGNPAVSAGSAVLPAQPGDSHGADAPHIGDSGGNQNAGGLGAREKNLIAFDLFTQAAGLGGMEIDTVGSRHSSLLAIMSAGASRVMEEEELMKVVRVKMPSYYQENDCHQLIHDFYAKYADNTKPMSREVIRVNALAEQKANGVKSEERRVKKQRSAAEGKANSNAVTNHAVQSSNLQVQSTEQDYPDPPEMPKKLPKLVELLISRTPEIYKPAVAHAIFPPLATHLWKTRFRYIDNVEHEARLMTLLLAGTGAGKSSVNRPIDFIMEDIRLRDAENLKREKAWKDEMLRKGANKDKRKRPENLIIQEIDADMTNPAFVMRTAEAQEHFLYTSLNELDQFDALKGSGNQQFRIMCLAADPGNKYGQTRVGTMSVTERVTIRFNWNASTTIQKGQRYFSRVLTDGPISRINFCTIPEREIGEDMPVYGTYDESYREALRPYIENLNKVTGLIECKEAFQLALKLKDENAEFARLSQDRTFENLSFRANVIAYLKACVLYVANGCKWEPEIDGFIRWSEQYDLYCKMRFFGDMIAKENFTAERSSKRGPQNLLQILPDNFTAAQLLAIRLEHGLDAKGTDMMIRQWLHRNYIRRAYQYTGKRDSCDSCDSFQKLKYRHDGMVIES</sequence>
<feature type="region of interest" description="Disordered" evidence="1">
    <location>
        <begin position="224"/>
        <end position="292"/>
    </location>
</feature>
<feature type="region of interest" description="Disordered" evidence="1">
    <location>
        <begin position="396"/>
        <end position="446"/>
    </location>
</feature>
<dbReference type="EMBL" id="JAHOEI010000025">
    <property type="protein sequence ID" value="MBV3387719.1"/>
    <property type="molecule type" value="Genomic_DNA"/>
</dbReference>
<gene>
    <name evidence="2" type="ORF">KSW82_08190</name>
</gene>
<evidence type="ECO:0000256" key="1">
    <source>
        <dbReference type="SAM" id="MobiDB-lite"/>
    </source>
</evidence>
<feature type="compositionally biased region" description="Polar residues" evidence="1">
    <location>
        <begin position="228"/>
        <end position="239"/>
    </location>
</feature>
<dbReference type="AlphaFoldDB" id="A0AAW4N873"/>
<comment type="caution">
    <text evidence="2">The sequence shown here is derived from an EMBL/GenBank/DDBJ whole genome shotgun (WGS) entry which is preliminary data.</text>
</comment>
<proteinExistence type="predicted"/>
<reference evidence="2" key="1">
    <citation type="submission" date="2021-06" db="EMBL/GenBank/DDBJ databases">
        <title>Collection of gut derived symbiotic bacterial strains cultured from healthy donors.</title>
        <authorList>
            <person name="Lin H."/>
            <person name="Littmann E."/>
            <person name="Pamer E.G."/>
        </authorList>
    </citation>
    <scope>NUCLEOTIDE SEQUENCE</scope>
    <source>
        <strain evidence="2">MSK.21.74</strain>
    </source>
</reference>
<evidence type="ECO:0000313" key="2">
    <source>
        <dbReference type="EMBL" id="MBV3387719.1"/>
    </source>
</evidence>
<feature type="compositionally biased region" description="Polar residues" evidence="1">
    <location>
        <begin position="416"/>
        <end position="438"/>
    </location>
</feature>
<dbReference type="Proteomes" id="UP001196765">
    <property type="component" value="Unassembled WGS sequence"/>
</dbReference>
<accession>A0AAW4N873</accession>